<keyword evidence="4 8" id="KW-1003">Cell membrane</keyword>
<dbReference type="GO" id="GO:0015087">
    <property type="term" value="F:cobalt ion transmembrane transporter activity"/>
    <property type="evidence" value="ECO:0007669"/>
    <property type="project" value="UniProtKB-UniRule"/>
</dbReference>
<dbReference type="Proteomes" id="UP000502260">
    <property type="component" value="Chromosome"/>
</dbReference>
<dbReference type="InterPro" id="IPR045863">
    <property type="entry name" value="CorA_TM1_TM2"/>
</dbReference>
<dbReference type="CDD" id="cd12828">
    <property type="entry name" value="TmCorA-like_1"/>
    <property type="match status" value="1"/>
</dbReference>
<dbReference type="RefSeq" id="WP_173063235.1">
    <property type="nucleotide sequence ID" value="NZ_AP022853.1"/>
</dbReference>
<accession>A0A6F8VCG3</accession>
<evidence type="ECO:0000256" key="8">
    <source>
        <dbReference type="RuleBase" id="RU362010"/>
    </source>
</evidence>
<keyword evidence="8" id="KW-0460">Magnesium</keyword>
<gene>
    <name evidence="9" type="primary">corA-1</name>
    <name evidence="8" type="synonym">corA</name>
    <name evidence="9" type="ORF">SKTS_16830</name>
</gene>
<dbReference type="PANTHER" id="PTHR46494:SF1">
    <property type="entry name" value="CORA FAMILY METAL ION TRANSPORTER (EUROFUNG)"/>
    <property type="match status" value="1"/>
</dbReference>
<comment type="function">
    <text evidence="8">Mediates influx of magnesium ions.</text>
</comment>
<evidence type="ECO:0000256" key="7">
    <source>
        <dbReference type="ARBA" id="ARBA00023136"/>
    </source>
</evidence>
<dbReference type="InterPro" id="IPR004488">
    <property type="entry name" value="Mg/Co-transport_prot_CorA"/>
</dbReference>
<dbReference type="GO" id="GO:0005886">
    <property type="term" value="C:plasma membrane"/>
    <property type="evidence" value="ECO:0007669"/>
    <property type="project" value="UniProtKB-SubCell"/>
</dbReference>
<organism evidence="9 10">
    <name type="scientific">Sulfurimicrobium lacus</name>
    <dbReference type="NCBI Taxonomy" id="2715678"/>
    <lineage>
        <taxon>Bacteria</taxon>
        <taxon>Pseudomonadati</taxon>
        <taxon>Pseudomonadota</taxon>
        <taxon>Betaproteobacteria</taxon>
        <taxon>Nitrosomonadales</taxon>
        <taxon>Sulfuricellaceae</taxon>
        <taxon>Sulfurimicrobium</taxon>
    </lineage>
</organism>
<sequence length="356" mass="40579">MVRHALKKRSKKAGLPPGSLVHIGDKKTEAVTANVLDYAEDHCSETALIEIEQCIVYRDMPSITWVDIEGVHDIQVLEKIGQCFGLHPLVMEDILNTDQRPKIEDYGDYLYIVLRMLGNGSESGDISSEQVSLILGKNFVLSIQEGAKGDVFEPVRTRIRSNKGQIRMLGADYLAYSLIDAVVDNYFIILEKIGERVELLEETLISDPGPQTLHLIHNLKREMIYLRKSVWPLREVVSGMQRRDSALIRESTGIYLRDVYDHTIQVIDTVETFRDMLSGMLDIYLSSISNRTNAVMKVLTVIATIFIPLTWIAGVYGMNFKNMPELSWVYGYPAVWVLMIFVAIGMVIYFKIKKWW</sequence>
<reference evidence="10" key="1">
    <citation type="submission" date="2020-03" db="EMBL/GenBank/DDBJ databases">
        <title>Complete genome sequence of sulfur-oxidizing bacterium skT11.</title>
        <authorList>
            <person name="Kanda M."/>
            <person name="Kojima H."/>
            <person name="Fukui M."/>
        </authorList>
    </citation>
    <scope>NUCLEOTIDE SEQUENCE [LARGE SCALE GENOMIC DNA]</scope>
    <source>
        <strain evidence="10">skT11</strain>
    </source>
</reference>
<comment type="similarity">
    <text evidence="2 8">Belongs to the CorA metal ion transporter (MIT) (TC 1.A.35) family.</text>
</comment>
<dbReference type="SUPFAM" id="SSF144083">
    <property type="entry name" value="Magnesium transport protein CorA, transmembrane region"/>
    <property type="match status" value="1"/>
</dbReference>
<dbReference type="KEGG" id="slac:SKTS_16830"/>
<dbReference type="PANTHER" id="PTHR46494">
    <property type="entry name" value="CORA FAMILY METAL ION TRANSPORTER (EUROFUNG)"/>
    <property type="match status" value="1"/>
</dbReference>
<evidence type="ECO:0000256" key="6">
    <source>
        <dbReference type="ARBA" id="ARBA00022989"/>
    </source>
</evidence>
<dbReference type="NCBIfam" id="TIGR00383">
    <property type="entry name" value="corA"/>
    <property type="match status" value="1"/>
</dbReference>
<feature type="transmembrane region" description="Helical" evidence="8">
    <location>
        <begin position="298"/>
        <end position="318"/>
    </location>
</feature>
<keyword evidence="3 8" id="KW-0813">Transport</keyword>
<feature type="transmembrane region" description="Helical" evidence="8">
    <location>
        <begin position="330"/>
        <end position="350"/>
    </location>
</feature>
<evidence type="ECO:0000256" key="1">
    <source>
        <dbReference type="ARBA" id="ARBA00004651"/>
    </source>
</evidence>
<name>A0A6F8VCG3_9PROT</name>
<dbReference type="GO" id="GO:0015095">
    <property type="term" value="F:magnesium ion transmembrane transporter activity"/>
    <property type="evidence" value="ECO:0007669"/>
    <property type="project" value="UniProtKB-UniRule"/>
</dbReference>
<evidence type="ECO:0000256" key="5">
    <source>
        <dbReference type="ARBA" id="ARBA00022692"/>
    </source>
</evidence>
<dbReference type="AlphaFoldDB" id="A0A6F8VCG3"/>
<evidence type="ECO:0000256" key="3">
    <source>
        <dbReference type="ARBA" id="ARBA00022448"/>
    </source>
</evidence>
<evidence type="ECO:0000256" key="4">
    <source>
        <dbReference type="ARBA" id="ARBA00022475"/>
    </source>
</evidence>
<dbReference type="Gene3D" id="3.30.460.20">
    <property type="entry name" value="CorA soluble domain-like"/>
    <property type="match status" value="1"/>
</dbReference>
<keyword evidence="10" id="KW-1185">Reference proteome</keyword>
<keyword evidence="6 8" id="KW-1133">Transmembrane helix</keyword>
<keyword evidence="8" id="KW-0406">Ion transport</keyword>
<protein>
    <recommendedName>
        <fullName evidence="8">Magnesium transport protein CorA</fullName>
    </recommendedName>
</protein>
<dbReference type="InterPro" id="IPR002523">
    <property type="entry name" value="MgTranspt_CorA/ZnTranspt_ZntB"/>
</dbReference>
<dbReference type="GO" id="GO:0050897">
    <property type="term" value="F:cobalt ion binding"/>
    <property type="evidence" value="ECO:0007669"/>
    <property type="project" value="TreeGrafter"/>
</dbReference>
<comment type="subcellular location">
    <subcellularLocation>
        <location evidence="1">Cell membrane</location>
        <topology evidence="1">Multi-pass membrane protein</topology>
    </subcellularLocation>
    <subcellularLocation>
        <location evidence="8">Membrane</location>
        <topology evidence="8">Multi-pass membrane protein</topology>
    </subcellularLocation>
</comment>
<evidence type="ECO:0000256" key="2">
    <source>
        <dbReference type="ARBA" id="ARBA00009765"/>
    </source>
</evidence>
<keyword evidence="5 8" id="KW-0812">Transmembrane</keyword>
<dbReference type="SUPFAM" id="SSF143865">
    <property type="entry name" value="CorA soluble domain-like"/>
    <property type="match status" value="1"/>
</dbReference>
<dbReference type="Gene3D" id="1.20.58.340">
    <property type="entry name" value="Magnesium transport protein CorA, transmembrane region"/>
    <property type="match status" value="2"/>
</dbReference>
<evidence type="ECO:0000313" key="9">
    <source>
        <dbReference type="EMBL" id="BCB26797.1"/>
    </source>
</evidence>
<dbReference type="FunFam" id="1.20.58.340:FF:000012">
    <property type="entry name" value="Magnesium transport protein CorA"/>
    <property type="match status" value="1"/>
</dbReference>
<dbReference type="InterPro" id="IPR045861">
    <property type="entry name" value="CorA_cytoplasmic_dom"/>
</dbReference>
<dbReference type="GO" id="GO:0000287">
    <property type="term" value="F:magnesium ion binding"/>
    <property type="evidence" value="ECO:0007669"/>
    <property type="project" value="TreeGrafter"/>
</dbReference>
<evidence type="ECO:0000313" key="10">
    <source>
        <dbReference type="Proteomes" id="UP000502260"/>
    </source>
</evidence>
<dbReference type="Pfam" id="PF01544">
    <property type="entry name" value="CorA"/>
    <property type="match status" value="1"/>
</dbReference>
<keyword evidence="7 8" id="KW-0472">Membrane</keyword>
<proteinExistence type="inferred from homology"/>
<dbReference type="EMBL" id="AP022853">
    <property type="protein sequence ID" value="BCB26797.1"/>
    <property type="molecule type" value="Genomic_DNA"/>
</dbReference>